<dbReference type="EMBL" id="WXYO01000007">
    <property type="protein sequence ID" value="NAS13441.1"/>
    <property type="molecule type" value="Genomic_DNA"/>
</dbReference>
<proteinExistence type="predicted"/>
<dbReference type="InterPro" id="IPR003140">
    <property type="entry name" value="PLipase/COase/thioEstase"/>
</dbReference>
<evidence type="ECO:0000259" key="1">
    <source>
        <dbReference type="Pfam" id="PF02230"/>
    </source>
</evidence>
<organism evidence="2 3">
    <name type="scientific">Poritiphilus flavus</name>
    <dbReference type="NCBI Taxonomy" id="2697053"/>
    <lineage>
        <taxon>Bacteria</taxon>
        <taxon>Pseudomonadati</taxon>
        <taxon>Bacteroidota</taxon>
        <taxon>Flavobacteriia</taxon>
        <taxon>Flavobacteriales</taxon>
        <taxon>Flavobacteriaceae</taxon>
        <taxon>Poritiphilus</taxon>
    </lineage>
</organism>
<dbReference type="Pfam" id="PF02230">
    <property type="entry name" value="Abhydrolase_2"/>
    <property type="match status" value="1"/>
</dbReference>
<protein>
    <submittedName>
        <fullName evidence="2">Esterase</fullName>
    </submittedName>
</protein>
<comment type="caution">
    <text evidence="2">The sequence shown here is derived from an EMBL/GenBank/DDBJ whole genome shotgun (WGS) entry which is preliminary data.</text>
</comment>
<gene>
    <name evidence="2" type="ORF">GTQ38_15620</name>
</gene>
<dbReference type="Gene3D" id="3.40.50.1820">
    <property type="entry name" value="alpha/beta hydrolase"/>
    <property type="match status" value="1"/>
</dbReference>
<dbReference type="RefSeq" id="WP_161436483.1">
    <property type="nucleotide sequence ID" value="NZ_WXYO01000007.1"/>
</dbReference>
<dbReference type="SUPFAM" id="SSF53474">
    <property type="entry name" value="alpha/beta-Hydrolases"/>
    <property type="match status" value="1"/>
</dbReference>
<dbReference type="InterPro" id="IPR029058">
    <property type="entry name" value="AB_hydrolase_fold"/>
</dbReference>
<sequence length="215" mass="24914">MNSSEKRVHYKASNTYATLNAITPETRNIWMVFHGIGYLSRYFLRYFEDLDPKANYFIAPQAPAKYYLGNAYKHVGASWLTRENTAEEIENVMNYLDEVYQAEDLPDDVERLLFGFSQGVSIALRWLALRRPKCDRLILYAGGVPKELSEEDFRFLENADIRVTVIAGTEDEFITPQRYQQELVRLQSLFPQKVDAITFEGGHEIQKSIIQQLIS</sequence>
<accession>A0A6L9EFI0</accession>
<reference evidence="2 3" key="1">
    <citation type="submission" date="2020-01" db="EMBL/GenBank/DDBJ databases">
        <title>Bacteria diversity of Porities sp.</title>
        <authorList>
            <person name="Wang G."/>
        </authorList>
    </citation>
    <scope>NUCLEOTIDE SEQUENCE [LARGE SCALE GENOMIC DNA]</scope>
    <source>
        <strain evidence="2 3">R33</strain>
    </source>
</reference>
<evidence type="ECO:0000313" key="2">
    <source>
        <dbReference type="EMBL" id="NAS13441.1"/>
    </source>
</evidence>
<dbReference type="AlphaFoldDB" id="A0A6L9EFI0"/>
<dbReference type="GO" id="GO:0016787">
    <property type="term" value="F:hydrolase activity"/>
    <property type="evidence" value="ECO:0007669"/>
    <property type="project" value="InterPro"/>
</dbReference>
<keyword evidence="3" id="KW-1185">Reference proteome</keyword>
<evidence type="ECO:0000313" key="3">
    <source>
        <dbReference type="Proteomes" id="UP000475249"/>
    </source>
</evidence>
<dbReference type="Proteomes" id="UP000475249">
    <property type="component" value="Unassembled WGS sequence"/>
</dbReference>
<name>A0A6L9EFI0_9FLAO</name>
<feature type="domain" description="Phospholipase/carboxylesterase/thioesterase" evidence="1">
    <location>
        <begin position="27"/>
        <end position="213"/>
    </location>
</feature>